<comment type="similarity">
    <text evidence="1">Belongs to the N(4)/N(6)-methyltransferase family. N(4) subfamily.</text>
</comment>
<dbReference type="RefSeq" id="WP_200272085.1">
    <property type="nucleotide sequence ID" value="NZ_JAENIJ010000025.1"/>
</dbReference>
<evidence type="ECO:0000313" key="10">
    <source>
        <dbReference type="EMBL" id="MBK1883685.1"/>
    </source>
</evidence>
<dbReference type="GO" id="GO:0009307">
    <property type="term" value="P:DNA restriction-modification system"/>
    <property type="evidence" value="ECO:0007669"/>
    <property type="project" value="UniProtKB-KW"/>
</dbReference>
<keyword evidence="5" id="KW-0680">Restriction system</keyword>
<evidence type="ECO:0000256" key="4">
    <source>
        <dbReference type="ARBA" id="ARBA00022691"/>
    </source>
</evidence>
<dbReference type="GO" id="GO:0003677">
    <property type="term" value="F:DNA binding"/>
    <property type="evidence" value="ECO:0007669"/>
    <property type="project" value="UniProtKB-KW"/>
</dbReference>
<evidence type="ECO:0000256" key="1">
    <source>
        <dbReference type="ARBA" id="ARBA00010203"/>
    </source>
</evidence>
<proteinExistence type="inferred from homology"/>
<accession>A0A934VWV9</accession>
<reference evidence="10" key="1">
    <citation type="submission" date="2021-01" db="EMBL/GenBank/DDBJ databases">
        <title>Modified the classification status of verrucomicrobia.</title>
        <authorList>
            <person name="Feng X."/>
        </authorList>
    </citation>
    <scope>NUCLEOTIDE SEQUENCE</scope>
    <source>
        <strain evidence="10">KCTC 22041</strain>
    </source>
</reference>
<keyword evidence="6" id="KW-0238">DNA-binding</keyword>
<dbReference type="EMBL" id="JAENIJ010000025">
    <property type="protein sequence ID" value="MBK1883685.1"/>
    <property type="molecule type" value="Genomic_DNA"/>
</dbReference>
<evidence type="ECO:0000256" key="5">
    <source>
        <dbReference type="ARBA" id="ARBA00022747"/>
    </source>
</evidence>
<comment type="catalytic activity">
    <reaction evidence="7">
        <text>a 2'-deoxycytidine in DNA + S-adenosyl-L-methionine = an N(4)-methyl-2'-deoxycytidine in DNA + S-adenosyl-L-homocysteine + H(+)</text>
        <dbReference type="Rhea" id="RHEA:16857"/>
        <dbReference type="Rhea" id="RHEA-COMP:11369"/>
        <dbReference type="Rhea" id="RHEA-COMP:13674"/>
        <dbReference type="ChEBI" id="CHEBI:15378"/>
        <dbReference type="ChEBI" id="CHEBI:57856"/>
        <dbReference type="ChEBI" id="CHEBI:59789"/>
        <dbReference type="ChEBI" id="CHEBI:85452"/>
        <dbReference type="ChEBI" id="CHEBI:137933"/>
        <dbReference type="EC" id="2.1.1.113"/>
    </reaction>
</comment>
<dbReference type="Proteomes" id="UP000603141">
    <property type="component" value="Unassembled WGS sequence"/>
</dbReference>
<evidence type="ECO:0000256" key="2">
    <source>
        <dbReference type="ARBA" id="ARBA00022603"/>
    </source>
</evidence>
<keyword evidence="2" id="KW-0489">Methyltransferase</keyword>
<dbReference type="InterPro" id="IPR017985">
    <property type="entry name" value="MeTrfase_CN4_CS"/>
</dbReference>
<keyword evidence="11" id="KW-1185">Reference proteome</keyword>
<evidence type="ECO:0000259" key="9">
    <source>
        <dbReference type="Pfam" id="PF01555"/>
    </source>
</evidence>
<sequence>MIPTCQIIIGDCIEQLRKLPAESVHCVVTSPPYYGLRDYGMKGQIGLEKTPAEFLRKLVEVFEEVRRVLRKDGTCWVNMGDSYAGSWGAQGRSGAMANRSVIAARQIDSAPKRVSKAGTIPGGCGLKPKDMMGMPWRLAFALQDAGWYLRQDIIWSKPNPMPESVQDRCCKSHEYLFLLTKSARYHWEADAIAEAISDESRARYQRAVDNAEKYDPTRHKNGDSSMHNSPMEVLTRAAARVAEKGTRTKRSVWTVPTMSFSGAHFATYPPDLVKPCILAGCPAGGTVLDPFGGSGTTGLVALELGRSAILLELNPEYAAIAKRRCDITPGFNL</sequence>
<dbReference type="GO" id="GO:0015667">
    <property type="term" value="F:site-specific DNA-methyltransferase (cytosine-N4-specific) activity"/>
    <property type="evidence" value="ECO:0007669"/>
    <property type="project" value="UniProtKB-EC"/>
</dbReference>
<comment type="caution">
    <text evidence="10">The sequence shown here is derived from an EMBL/GenBank/DDBJ whole genome shotgun (WGS) entry which is preliminary data.</text>
</comment>
<organism evidence="10 11">
    <name type="scientific">Luteolibacter pohnpeiensis</name>
    <dbReference type="NCBI Taxonomy" id="454153"/>
    <lineage>
        <taxon>Bacteria</taxon>
        <taxon>Pseudomonadati</taxon>
        <taxon>Verrucomicrobiota</taxon>
        <taxon>Verrucomicrobiia</taxon>
        <taxon>Verrucomicrobiales</taxon>
        <taxon>Verrucomicrobiaceae</taxon>
        <taxon>Luteolibacter</taxon>
    </lineage>
</organism>
<dbReference type="EC" id="2.1.1.-" evidence="8"/>
<dbReference type="InterPro" id="IPR029063">
    <property type="entry name" value="SAM-dependent_MTases_sf"/>
</dbReference>
<keyword evidence="3" id="KW-0808">Transferase</keyword>
<feature type="domain" description="DNA methylase N-4/N-6" evidence="9">
    <location>
        <begin position="24"/>
        <end position="322"/>
    </location>
</feature>
<dbReference type="SUPFAM" id="SSF53335">
    <property type="entry name" value="S-adenosyl-L-methionine-dependent methyltransferases"/>
    <property type="match status" value="1"/>
</dbReference>
<protein>
    <recommendedName>
        <fullName evidence="8">Methyltransferase</fullName>
        <ecNumber evidence="8">2.1.1.-</ecNumber>
    </recommendedName>
</protein>
<evidence type="ECO:0000256" key="7">
    <source>
        <dbReference type="ARBA" id="ARBA00049120"/>
    </source>
</evidence>
<dbReference type="Pfam" id="PF01555">
    <property type="entry name" value="N6_N4_Mtase"/>
    <property type="match status" value="1"/>
</dbReference>
<dbReference type="InterPro" id="IPR002941">
    <property type="entry name" value="DNA_methylase_N4/N6"/>
</dbReference>
<keyword evidence="4" id="KW-0949">S-adenosyl-L-methionine</keyword>
<gene>
    <name evidence="10" type="ORF">JIN85_14805</name>
</gene>
<evidence type="ECO:0000256" key="6">
    <source>
        <dbReference type="ARBA" id="ARBA00023125"/>
    </source>
</evidence>
<evidence type="ECO:0000313" key="11">
    <source>
        <dbReference type="Proteomes" id="UP000603141"/>
    </source>
</evidence>
<dbReference type="PRINTS" id="PR00508">
    <property type="entry name" value="S21N4MTFRASE"/>
</dbReference>
<dbReference type="GO" id="GO:0032259">
    <property type="term" value="P:methylation"/>
    <property type="evidence" value="ECO:0007669"/>
    <property type="project" value="UniProtKB-KW"/>
</dbReference>
<dbReference type="GO" id="GO:0008170">
    <property type="term" value="F:N-methyltransferase activity"/>
    <property type="evidence" value="ECO:0007669"/>
    <property type="project" value="InterPro"/>
</dbReference>
<evidence type="ECO:0000256" key="8">
    <source>
        <dbReference type="RuleBase" id="RU362026"/>
    </source>
</evidence>
<dbReference type="Gene3D" id="3.40.50.150">
    <property type="entry name" value="Vaccinia Virus protein VP39"/>
    <property type="match status" value="1"/>
</dbReference>
<dbReference type="InterPro" id="IPR001091">
    <property type="entry name" value="RM_Methyltransferase"/>
</dbReference>
<dbReference type="AlphaFoldDB" id="A0A934VWV9"/>
<evidence type="ECO:0000256" key="3">
    <source>
        <dbReference type="ARBA" id="ARBA00022679"/>
    </source>
</evidence>
<name>A0A934VWV9_9BACT</name>
<dbReference type="PROSITE" id="PS00093">
    <property type="entry name" value="N4_MTASE"/>
    <property type="match status" value="1"/>
</dbReference>